<reference evidence="2 3" key="1">
    <citation type="journal article" date="2014" name="Genome Announc.">
        <title>Draft Genome Sequence of Petroleum Oil-Degrading Marine Bacterium Pseudomonas taeanensis Strain MS-3, Isolated from a Crude Oil-Contaminated Seashore.</title>
        <authorList>
            <person name="Lee S.Y."/>
            <person name="Kim S.H."/>
            <person name="Lee D.G."/>
            <person name="Shin S."/>
            <person name="Yun S.H."/>
            <person name="Choi C.W."/>
            <person name="Chung Y.H."/>
            <person name="Choi J.S."/>
            <person name="Kahng H.Y."/>
            <person name="Kim S.I."/>
        </authorList>
    </citation>
    <scope>NUCLEOTIDE SEQUENCE [LARGE SCALE GENOMIC DNA]</scope>
    <source>
        <strain evidence="2 3">MS-3</strain>
    </source>
</reference>
<organism evidence="2 3">
    <name type="scientific">Pseudomonas taeanensis MS-3</name>
    <dbReference type="NCBI Taxonomy" id="1395571"/>
    <lineage>
        <taxon>Bacteria</taxon>
        <taxon>Pseudomonadati</taxon>
        <taxon>Pseudomonadota</taxon>
        <taxon>Gammaproteobacteria</taxon>
        <taxon>Pseudomonadales</taxon>
        <taxon>Pseudomonadaceae</taxon>
        <taxon>Pseudomonas</taxon>
    </lineage>
</organism>
<evidence type="ECO:0000313" key="3">
    <source>
        <dbReference type="Proteomes" id="UP000030063"/>
    </source>
</evidence>
<keyword evidence="3" id="KW-1185">Reference proteome</keyword>
<dbReference type="PANTHER" id="PTHR46430">
    <property type="entry name" value="PROTEIN SKT5-RELATED"/>
    <property type="match status" value="1"/>
</dbReference>
<dbReference type="InterPro" id="IPR011990">
    <property type="entry name" value="TPR-like_helical_dom_sf"/>
</dbReference>
<sequence length="476" mass="52894">MAVLLAASASGSAIAGQSLQQIRYALFKDPSASVEGDLRLLAEKGDLASQHLLANVLATDPAQTREAVIFYKNAFADGRGEIVALASMARLMDRNPRLRLENSDFFRAALQRFAQTRDVQNLNTSLEVFVAYPEFFTPQATQSLIELYDRSCLVDCSSDLYRAILAERLGQIDQARTWYERAMMTDVRAVDRYYAVLGEQQDPLFAAFAKTLVARLDNIPVEIVHRIGTQLDSISAERSVGLRYPVEPTKAALDRLPPAEQDTQKLAIEQVKSTVEAEAKTLRGDALIWLDNAVERGWVPAMVSKVNFMTSSPTEHSASDTAALIERIGQSQPLRAKALRVSLHLVTSWPTLDPFKAQALIEELIAANYRDARMLLGDLYSHGGLDEPDQQKALSIYQEMAAGGSSTAYYRMASVYSSARAICYDAVKAYTYARVAVEYGDSRAHNLLKELERRMPKRDIEQALLAQAKLLKDVYQ</sequence>
<name>A0A0A1YQW3_9PSED</name>
<evidence type="ECO:0000256" key="1">
    <source>
        <dbReference type="ARBA" id="ARBA00022737"/>
    </source>
</evidence>
<dbReference type="AlphaFoldDB" id="A0A0A1YQW3"/>
<dbReference type="Proteomes" id="UP000030063">
    <property type="component" value="Unassembled WGS sequence"/>
</dbReference>
<dbReference type="STRING" id="1395571.TMS3_0105185"/>
<dbReference type="InterPro" id="IPR051726">
    <property type="entry name" value="Chitin_Synth_Reg"/>
</dbReference>
<proteinExistence type="predicted"/>
<dbReference type="Gene3D" id="1.25.40.10">
    <property type="entry name" value="Tetratricopeptide repeat domain"/>
    <property type="match status" value="2"/>
</dbReference>
<evidence type="ECO:0008006" key="4">
    <source>
        <dbReference type="Google" id="ProtNLM"/>
    </source>
</evidence>
<evidence type="ECO:0000313" key="2">
    <source>
        <dbReference type="EMBL" id="KFX71319.1"/>
    </source>
</evidence>
<gene>
    <name evidence="2" type="ORF">TMS3_0105185</name>
</gene>
<protein>
    <recommendedName>
        <fullName evidence="4">Alginate biosynthesis protein</fullName>
    </recommendedName>
</protein>
<comment type="caution">
    <text evidence="2">The sequence shown here is derived from an EMBL/GenBank/DDBJ whole genome shotgun (WGS) entry which is preliminary data.</text>
</comment>
<dbReference type="eggNOG" id="COG0457">
    <property type="taxonomic scope" value="Bacteria"/>
</dbReference>
<keyword evidence="1" id="KW-0677">Repeat</keyword>
<dbReference type="EMBL" id="AWSQ01000001">
    <property type="protein sequence ID" value="KFX71319.1"/>
    <property type="molecule type" value="Genomic_DNA"/>
</dbReference>
<dbReference type="SUPFAM" id="SSF81901">
    <property type="entry name" value="HCP-like"/>
    <property type="match status" value="1"/>
</dbReference>
<accession>A0A0A1YQW3</accession>